<sequence length="59" mass="6689">MAHQPERPKEYVCENCNNIVAGVVDGEPPDHTYQPPRDCRACGNSEFVELDRYPSTPQQ</sequence>
<accession>A0A8J8CDJ5</accession>
<dbReference type="EMBL" id="RKLQ01000002">
    <property type="protein sequence ID" value="MBX0304705.1"/>
    <property type="molecule type" value="Genomic_DNA"/>
</dbReference>
<proteinExistence type="predicted"/>
<dbReference type="AlphaFoldDB" id="A0A8J8CDJ5"/>
<dbReference type="RefSeq" id="WP_220588908.1">
    <property type="nucleotide sequence ID" value="NZ_RKLQ01000002.1"/>
</dbReference>
<keyword evidence="2" id="KW-1185">Reference proteome</keyword>
<name>A0A8J8CDJ5_9EURY</name>
<reference evidence="1" key="1">
    <citation type="submission" date="2021-06" db="EMBL/GenBank/DDBJ databases">
        <title>Halomicroarcula sp. F24A a new haloarchaeum isolated from saline soil.</title>
        <authorList>
            <person name="Duran-Viseras A."/>
            <person name="Sanchez-Porro C."/>
            <person name="Ventosa A."/>
        </authorList>
    </citation>
    <scope>NUCLEOTIDE SEQUENCE</scope>
    <source>
        <strain evidence="1">F24A</strain>
    </source>
</reference>
<dbReference type="Proteomes" id="UP000783863">
    <property type="component" value="Unassembled WGS sequence"/>
</dbReference>
<organism evidence="1 2">
    <name type="scientific">Haloarcula salinisoli</name>
    <dbReference type="NCBI Taxonomy" id="2487746"/>
    <lineage>
        <taxon>Archaea</taxon>
        <taxon>Methanobacteriati</taxon>
        <taxon>Methanobacteriota</taxon>
        <taxon>Stenosarchaea group</taxon>
        <taxon>Halobacteria</taxon>
        <taxon>Halobacteriales</taxon>
        <taxon>Haloarculaceae</taxon>
        <taxon>Haloarcula</taxon>
    </lineage>
</organism>
<protein>
    <recommendedName>
        <fullName evidence="3">Small CPxCG-related zinc finger protein</fullName>
    </recommendedName>
</protein>
<evidence type="ECO:0000313" key="2">
    <source>
        <dbReference type="Proteomes" id="UP000783863"/>
    </source>
</evidence>
<evidence type="ECO:0008006" key="3">
    <source>
        <dbReference type="Google" id="ProtNLM"/>
    </source>
</evidence>
<evidence type="ECO:0000313" key="1">
    <source>
        <dbReference type="EMBL" id="MBX0304705.1"/>
    </source>
</evidence>
<comment type="caution">
    <text evidence="1">The sequence shown here is derived from an EMBL/GenBank/DDBJ whole genome shotgun (WGS) entry which is preliminary data.</text>
</comment>
<gene>
    <name evidence="1" type="ORF">EGD98_13595</name>
</gene>